<comment type="caution">
    <text evidence="2">The sequence shown here is derived from an EMBL/GenBank/DDBJ whole genome shotgun (WGS) entry which is preliminary data.</text>
</comment>
<dbReference type="OrthoDB" id="1112396at2759"/>
<feature type="domain" description="Tf2-1-like SH3-like" evidence="1">
    <location>
        <begin position="90"/>
        <end position="154"/>
    </location>
</feature>
<evidence type="ECO:0000259" key="1">
    <source>
        <dbReference type="Pfam" id="PF24626"/>
    </source>
</evidence>
<dbReference type="Pfam" id="PF24626">
    <property type="entry name" value="SH3_Tf2-1"/>
    <property type="match status" value="1"/>
</dbReference>
<evidence type="ECO:0000313" key="3">
    <source>
        <dbReference type="Proteomes" id="UP000467841"/>
    </source>
</evidence>
<dbReference type="AlphaFoldDB" id="A0A6D2I4S8"/>
<dbReference type="SUPFAM" id="SSF54160">
    <property type="entry name" value="Chromo domain-like"/>
    <property type="match status" value="1"/>
</dbReference>
<proteinExistence type="predicted"/>
<dbReference type="Proteomes" id="UP000467841">
    <property type="component" value="Unassembled WGS sequence"/>
</dbReference>
<gene>
    <name evidence="2" type="ORF">MERR_LOCUS10305</name>
</gene>
<dbReference type="PANTHER" id="PTHR46148">
    <property type="entry name" value="CHROMO DOMAIN-CONTAINING PROTEIN"/>
    <property type="match status" value="1"/>
</dbReference>
<evidence type="ECO:0000313" key="2">
    <source>
        <dbReference type="EMBL" id="CAA7023070.1"/>
    </source>
</evidence>
<dbReference type="PANTHER" id="PTHR46148:SF52">
    <property type="entry name" value="OS04G0603800 PROTEIN"/>
    <property type="match status" value="1"/>
</dbReference>
<keyword evidence="3" id="KW-1185">Reference proteome</keyword>
<dbReference type="InterPro" id="IPR016197">
    <property type="entry name" value="Chromo-like_dom_sf"/>
</dbReference>
<organism evidence="2 3">
    <name type="scientific">Microthlaspi erraticum</name>
    <dbReference type="NCBI Taxonomy" id="1685480"/>
    <lineage>
        <taxon>Eukaryota</taxon>
        <taxon>Viridiplantae</taxon>
        <taxon>Streptophyta</taxon>
        <taxon>Embryophyta</taxon>
        <taxon>Tracheophyta</taxon>
        <taxon>Spermatophyta</taxon>
        <taxon>Magnoliopsida</taxon>
        <taxon>eudicotyledons</taxon>
        <taxon>Gunneridae</taxon>
        <taxon>Pentapetalae</taxon>
        <taxon>rosids</taxon>
        <taxon>malvids</taxon>
        <taxon>Brassicales</taxon>
        <taxon>Brassicaceae</taxon>
        <taxon>Coluteocarpeae</taxon>
        <taxon>Microthlaspi</taxon>
    </lineage>
</organism>
<dbReference type="EMBL" id="CACVBM020000765">
    <property type="protein sequence ID" value="CAA7023070.1"/>
    <property type="molecule type" value="Genomic_DNA"/>
</dbReference>
<reference evidence="2" key="1">
    <citation type="submission" date="2020-01" db="EMBL/GenBank/DDBJ databases">
        <authorList>
            <person name="Mishra B."/>
        </authorList>
    </citation>
    <scope>NUCLEOTIDE SEQUENCE [LARGE SCALE GENOMIC DNA]</scope>
</reference>
<dbReference type="InterPro" id="IPR056924">
    <property type="entry name" value="SH3_Tf2-1"/>
</dbReference>
<protein>
    <recommendedName>
        <fullName evidence="1">Tf2-1-like SH3-like domain-containing protein</fullName>
    </recommendedName>
</protein>
<sequence>MFCIRSLGQLWYNTSYHTAIGTTLFKVVYGREAPDLLRFEEGSTANFELETMLKERDAILAELKEQLVVAQARMKNNADKHRRELDFTVGDMVFLKLKPYRQHSVAKRLYQKLAARYYGPFEVLDRIGAVAYQLKLPAGSKIHSVFHVSQLKPVLGIGHQVSALPTHFTEEKDLLVEPREVMETRYDNDGHLEALVCWTNLEDHERSWVRVSELLRQFPHLSLEDKLRCTGY</sequence>
<name>A0A6D2I4S8_9BRAS</name>
<accession>A0A6D2I4S8</accession>